<feature type="chain" id="PRO_5041396660" description="SGNH hydrolase-type esterase domain-containing protein" evidence="1">
    <location>
        <begin position="23"/>
        <end position="325"/>
    </location>
</feature>
<comment type="caution">
    <text evidence="3">The sequence shown here is derived from an EMBL/GenBank/DDBJ whole genome shotgun (WGS) entry which is preliminary data.</text>
</comment>
<feature type="domain" description="SGNH hydrolase-type esterase" evidence="2">
    <location>
        <begin position="48"/>
        <end position="311"/>
    </location>
</feature>
<keyword evidence="1" id="KW-0732">Signal</keyword>
<evidence type="ECO:0000259" key="2">
    <source>
        <dbReference type="Pfam" id="PF13472"/>
    </source>
</evidence>
<evidence type="ECO:0000313" key="4">
    <source>
        <dbReference type="Proteomes" id="UP001161017"/>
    </source>
</evidence>
<name>A0AA43QTK9_9LECA</name>
<dbReference type="PANTHER" id="PTHR37981">
    <property type="entry name" value="LIPASE 2"/>
    <property type="match status" value="1"/>
</dbReference>
<proteinExistence type="predicted"/>
<dbReference type="CDD" id="cd01823">
    <property type="entry name" value="SEST_like"/>
    <property type="match status" value="1"/>
</dbReference>
<reference evidence="3" key="1">
    <citation type="journal article" date="2023" name="Genome Biol. Evol.">
        <title>First Whole Genome Sequence and Flow Cytometry Genome Size Data for the Lichen-Forming Fungus Ramalina farinacea (Ascomycota).</title>
        <authorList>
            <person name="Llewellyn T."/>
            <person name="Mian S."/>
            <person name="Hill R."/>
            <person name="Leitch I.J."/>
            <person name="Gaya E."/>
        </authorList>
    </citation>
    <scope>NUCLEOTIDE SEQUENCE</scope>
    <source>
        <strain evidence="3">LIQ254RAFAR</strain>
    </source>
</reference>
<protein>
    <recommendedName>
        <fullName evidence="2">SGNH hydrolase-type esterase domain-containing protein</fullName>
    </recommendedName>
</protein>
<organism evidence="3 4">
    <name type="scientific">Ramalina farinacea</name>
    <dbReference type="NCBI Taxonomy" id="258253"/>
    <lineage>
        <taxon>Eukaryota</taxon>
        <taxon>Fungi</taxon>
        <taxon>Dikarya</taxon>
        <taxon>Ascomycota</taxon>
        <taxon>Pezizomycotina</taxon>
        <taxon>Lecanoromycetes</taxon>
        <taxon>OSLEUM clade</taxon>
        <taxon>Lecanoromycetidae</taxon>
        <taxon>Lecanorales</taxon>
        <taxon>Lecanorineae</taxon>
        <taxon>Ramalinaceae</taxon>
        <taxon>Ramalina</taxon>
    </lineage>
</organism>
<dbReference type="InterPro" id="IPR013830">
    <property type="entry name" value="SGNH_hydro"/>
</dbReference>
<dbReference type="SUPFAM" id="SSF52266">
    <property type="entry name" value="SGNH hydrolase"/>
    <property type="match status" value="1"/>
</dbReference>
<dbReference type="Gene3D" id="3.40.50.1110">
    <property type="entry name" value="SGNH hydrolase"/>
    <property type="match status" value="1"/>
</dbReference>
<sequence>MARSFLFVLAAVASYCLPIILGAPVSSDNIVQRENGDHPPGPYRRYTAIGDSYTSGIMRLSAINRDPDKECWRTMGSYAWQFARRHIDTIETFGFPACSGADTAIIEKEINSTEEGNRLNPHYEFGHPDLVSITAGGNNGDTFTGVIKGCVYPSHELMFSCKKALKKADKVLDHLQPELETLYRHAKTHNLPSTGIEWRDVFVLGYARFYNIDGGDCPILGSQHFPIPSLGPNGIAAKVNKLVLRMNDVIKAAAEAAGVAYVDIDAAFEGHRICDKPHEEGEFQDDIFYFFHGGMGKDGYAPFHPTERGHHQMMLAFERAVYGHN</sequence>
<dbReference type="GO" id="GO:0016788">
    <property type="term" value="F:hydrolase activity, acting on ester bonds"/>
    <property type="evidence" value="ECO:0007669"/>
    <property type="project" value="InterPro"/>
</dbReference>
<evidence type="ECO:0000313" key="3">
    <source>
        <dbReference type="EMBL" id="MDI1490976.1"/>
    </source>
</evidence>
<accession>A0AA43QTK9</accession>
<dbReference type="EMBL" id="JAPUFD010000013">
    <property type="protein sequence ID" value="MDI1490976.1"/>
    <property type="molecule type" value="Genomic_DNA"/>
</dbReference>
<dbReference type="AlphaFoldDB" id="A0AA43QTK9"/>
<dbReference type="Pfam" id="PF13472">
    <property type="entry name" value="Lipase_GDSL_2"/>
    <property type="match status" value="1"/>
</dbReference>
<dbReference type="PANTHER" id="PTHR37981:SF1">
    <property type="entry name" value="SGNH HYDROLASE-TYPE ESTERASE DOMAIN-CONTAINING PROTEIN"/>
    <property type="match status" value="1"/>
</dbReference>
<keyword evidence="4" id="KW-1185">Reference proteome</keyword>
<dbReference type="InterPro" id="IPR036514">
    <property type="entry name" value="SGNH_hydro_sf"/>
</dbReference>
<dbReference type="GO" id="GO:0006629">
    <property type="term" value="P:lipid metabolic process"/>
    <property type="evidence" value="ECO:0007669"/>
    <property type="project" value="TreeGrafter"/>
</dbReference>
<dbReference type="InterPro" id="IPR037460">
    <property type="entry name" value="SEST-like"/>
</dbReference>
<gene>
    <name evidence="3" type="ORF">OHK93_002181</name>
</gene>
<dbReference type="Proteomes" id="UP001161017">
    <property type="component" value="Unassembled WGS sequence"/>
</dbReference>
<feature type="signal peptide" evidence="1">
    <location>
        <begin position="1"/>
        <end position="22"/>
    </location>
</feature>
<evidence type="ECO:0000256" key="1">
    <source>
        <dbReference type="SAM" id="SignalP"/>
    </source>
</evidence>